<keyword evidence="2" id="KW-1185">Reference proteome</keyword>
<dbReference type="Proteomes" id="UP001323405">
    <property type="component" value="Unassembled WGS sequence"/>
</dbReference>
<sequence length="67" mass="7196">MLSVSESVLITLSPKEQAATADRRCPKTGAEINHDVSVVDQPDTLSTATETSISDLINRQNRQTLAA</sequence>
<organism evidence="1 2">
    <name type="scientific">Podospora pseudocomata</name>
    <dbReference type="NCBI Taxonomy" id="2093779"/>
    <lineage>
        <taxon>Eukaryota</taxon>
        <taxon>Fungi</taxon>
        <taxon>Dikarya</taxon>
        <taxon>Ascomycota</taxon>
        <taxon>Pezizomycotina</taxon>
        <taxon>Sordariomycetes</taxon>
        <taxon>Sordariomycetidae</taxon>
        <taxon>Sordariales</taxon>
        <taxon>Podosporaceae</taxon>
        <taxon>Podospora</taxon>
    </lineage>
</organism>
<reference evidence="1 2" key="1">
    <citation type="journal article" date="2023" name="bioRxiv">
        <title>High-quality genome assemblies of four members of thePodospora anserinaspecies complex.</title>
        <authorList>
            <person name="Ament-Velasquez S.L."/>
            <person name="Vogan A.A."/>
            <person name="Wallerman O."/>
            <person name="Hartmann F."/>
            <person name="Gautier V."/>
            <person name="Silar P."/>
            <person name="Giraud T."/>
            <person name="Johannesson H."/>
        </authorList>
    </citation>
    <scope>NUCLEOTIDE SEQUENCE [LARGE SCALE GENOMIC DNA]</scope>
    <source>
        <strain evidence="1 2">CBS 415.72m</strain>
    </source>
</reference>
<protein>
    <submittedName>
        <fullName evidence="1">Uncharacterized protein</fullName>
    </submittedName>
</protein>
<dbReference type="GeneID" id="87902883"/>
<dbReference type="RefSeq" id="XP_062745555.1">
    <property type="nucleotide sequence ID" value="XM_062883312.1"/>
</dbReference>
<dbReference type="EMBL" id="JAFFHA010000004">
    <property type="protein sequence ID" value="KAK4656580.1"/>
    <property type="molecule type" value="Genomic_DNA"/>
</dbReference>
<evidence type="ECO:0000313" key="1">
    <source>
        <dbReference type="EMBL" id="KAK4656580.1"/>
    </source>
</evidence>
<accession>A0ABR0GLG9</accession>
<evidence type="ECO:0000313" key="2">
    <source>
        <dbReference type="Proteomes" id="UP001323405"/>
    </source>
</evidence>
<comment type="caution">
    <text evidence="1">The sequence shown here is derived from an EMBL/GenBank/DDBJ whole genome shotgun (WGS) entry which is preliminary data.</text>
</comment>
<name>A0ABR0GLG9_9PEZI</name>
<gene>
    <name evidence="1" type="ORF">QC762_0037060</name>
</gene>
<proteinExistence type="predicted"/>